<dbReference type="OrthoDB" id="9808735at2"/>
<dbReference type="InterPro" id="IPR036873">
    <property type="entry name" value="Rhodanese-like_dom_sf"/>
</dbReference>
<dbReference type="Gene3D" id="3.40.250.10">
    <property type="entry name" value="Rhodanese-like domain"/>
    <property type="match status" value="1"/>
</dbReference>
<dbReference type="RefSeq" id="WP_071860992.1">
    <property type="nucleotide sequence ID" value="NZ_CAURXW010000007.1"/>
</dbReference>
<evidence type="ECO:0000259" key="2">
    <source>
        <dbReference type="PROSITE" id="PS50206"/>
    </source>
</evidence>
<dbReference type="STRING" id="319970.RV00_GL000466"/>
<dbReference type="SMART" id="SM00450">
    <property type="entry name" value="RHOD"/>
    <property type="match status" value="1"/>
</dbReference>
<dbReference type="CDD" id="cd00158">
    <property type="entry name" value="RHOD"/>
    <property type="match status" value="1"/>
</dbReference>
<feature type="domain" description="Rhodanese" evidence="2">
    <location>
        <begin position="44"/>
        <end position="132"/>
    </location>
</feature>
<dbReference type="InterPro" id="IPR001763">
    <property type="entry name" value="Rhodanese-like_dom"/>
</dbReference>
<protein>
    <submittedName>
        <fullName evidence="3">Rhodanese family protein</fullName>
    </submittedName>
</protein>
<reference evidence="3 4" key="1">
    <citation type="submission" date="2014-12" db="EMBL/GenBank/DDBJ databases">
        <title>Draft genome sequences of 29 type strains of Enterococci.</title>
        <authorList>
            <person name="Zhong Z."/>
            <person name="Sun Z."/>
            <person name="Liu W."/>
            <person name="Zhang W."/>
            <person name="Zhang H."/>
        </authorList>
    </citation>
    <scope>NUCLEOTIDE SEQUENCE [LARGE SCALE GENOMIC DNA]</scope>
    <source>
        <strain evidence="3 4">DSM 22802</strain>
    </source>
</reference>
<dbReference type="PANTHER" id="PTHR43031">
    <property type="entry name" value="FAD-DEPENDENT OXIDOREDUCTASE"/>
    <property type="match status" value="1"/>
</dbReference>
<dbReference type="PANTHER" id="PTHR43031:SF18">
    <property type="entry name" value="RHODANESE-RELATED SULFURTRANSFERASES"/>
    <property type="match status" value="1"/>
</dbReference>
<dbReference type="Pfam" id="PF00581">
    <property type="entry name" value="Rhodanese"/>
    <property type="match status" value="1"/>
</dbReference>
<comment type="caution">
    <text evidence="3">The sequence shown here is derived from an EMBL/GenBank/DDBJ whole genome shotgun (WGS) entry which is preliminary data.</text>
</comment>
<dbReference type="InterPro" id="IPR050229">
    <property type="entry name" value="GlpE_sulfurtransferase"/>
</dbReference>
<evidence type="ECO:0000313" key="4">
    <source>
        <dbReference type="Proteomes" id="UP000183700"/>
    </source>
</evidence>
<evidence type="ECO:0000256" key="1">
    <source>
        <dbReference type="SAM" id="Phobius"/>
    </source>
</evidence>
<keyword evidence="1" id="KW-0812">Transmembrane</keyword>
<feature type="transmembrane region" description="Helical" evidence="1">
    <location>
        <begin position="6"/>
        <end position="24"/>
    </location>
</feature>
<name>A0A1L8SZL3_9ENTE</name>
<keyword evidence="4" id="KW-1185">Reference proteome</keyword>
<dbReference type="AlphaFoldDB" id="A0A1L8SZL3"/>
<proteinExistence type="predicted"/>
<organism evidence="3 4">
    <name type="scientific">Enterococcus devriesei</name>
    <dbReference type="NCBI Taxonomy" id="319970"/>
    <lineage>
        <taxon>Bacteria</taxon>
        <taxon>Bacillati</taxon>
        <taxon>Bacillota</taxon>
        <taxon>Bacilli</taxon>
        <taxon>Lactobacillales</taxon>
        <taxon>Enterococcaceae</taxon>
        <taxon>Enterococcus</taxon>
    </lineage>
</organism>
<keyword evidence="1" id="KW-1133">Transmembrane helix</keyword>
<accession>A0A1L8SZL3</accession>
<keyword evidence="1" id="KW-0472">Membrane</keyword>
<dbReference type="EMBL" id="JXKM01000001">
    <property type="protein sequence ID" value="OJG37509.1"/>
    <property type="molecule type" value="Genomic_DNA"/>
</dbReference>
<sequence length="133" mass="15579">MSIWWKINIVLISLIALYALYELYVRIMMKRSAKVISQEEFQAGMRKAQIIDVRERDEFNAKHILGARSFPYSMLKESMGSLRKDQPIYIYDQNKTISARAANLLRKNGYQNLFILKGGMQDWTGKIKQKKVD</sequence>
<dbReference type="Proteomes" id="UP000183700">
    <property type="component" value="Unassembled WGS sequence"/>
</dbReference>
<evidence type="ECO:0000313" key="3">
    <source>
        <dbReference type="EMBL" id="OJG37509.1"/>
    </source>
</evidence>
<gene>
    <name evidence="3" type="ORF">RV00_GL000466</name>
</gene>
<dbReference type="PROSITE" id="PS50206">
    <property type="entry name" value="RHODANESE_3"/>
    <property type="match status" value="1"/>
</dbReference>
<dbReference type="SUPFAM" id="SSF52821">
    <property type="entry name" value="Rhodanese/Cell cycle control phosphatase"/>
    <property type="match status" value="1"/>
</dbReference>